<evidence type="ECO:0000259" key="4">
    <source>
        <dbReference type="Pfam" id="PF01764"/>
    </source>
</evidence>
<dbReference type="InterPro" id="IPR029058">
    <property type="entry name" value="AB_hydrolase_fold"/>
</dbReference>
<dbReference type="SUPFAM" id="SSF53474">
    <property type="entry name" value="alpha/beta-Hydrolases"/>
    <property type="match status" value="1"/>
</dbReference>
<dbReference type="AlphaFoldDB" id="A0A9W6YU27"/>
<name>A0A9W6YU27_AMBMO</name>
<keyword evidence="2" id="KW-0378">Hydrolase</keyword>
<dbReference type="GO" id="GO:0004806">
    <property type="term" value="F:triacylglycerol lipase activity"/>
    <property type="evidence" value="ECO:0007669"/>
    <property type="project" value="UniProtKB-EC"/>
</dbReference>
<evidence type="ECO:0000313" key="5">
    <source>
        <dbReference type="EMBL" id="GMG21406.1"/>
    </source>
</evidence>
<dbReference type="Pfam" id="PF01764">
    <property type="entry name" value="Lipase_3"/>
    <property type="match status" value="1"/>
</dbReference>
<dbReference type="EMBL" id="BSXU01000655">
    <property type="protein sequence ID" value="GMG21406.1"/>
    <property type="molecule type" value="Genomic_DNA"/>
</dbReference>
<comment type="caution">
    <text evidence="5">The sequence shown here is derived from an EMBL/GenBank/DDBJ whole genome shotgun (WGS) entry which is preliminary data.</text>
</comment>
<accession>A0A9W6YU27</accession>
<dbReference type="Proteomes" id="UP001165063">
    <property type="component" value="Unassembled WGS sequence"/>
</dbReference>
<protein>
    <recommendedName>
        <fullName evidence="1">triacylglycerol lipase</fullName>
        <ecNumber evidence="1">3.1.1.3</ecNumber>
    </recommendedName>
</protein>
<gene>
    <name evidence="5" type="ORF">Amon01_000196900</name>
</gene>
<feature type="domain" description="Fungal lipase-type" evidence="4">
    <location>
        <begin position="125"/>
        <end position="225"/>
    </location>
</feature>
<evidence type="ECO:0000313" key="6">
    <source>
        <dbReference type="Proteomes" id="UP001165063"/>
    </source>
</evidence>
<keyword evidence="3" id="KW-0732">Signal</keyword>
<dbReference type="InterPro" id="IPR002921">
    <property type="entry name" value="Fungal_lipase-type"/>
</dbReference>
<evidence type="ECO:0000256" key="1">
    <source>
        <dbReference type="ARBA" id="ARBA00013279"/>
    </source>
</evidence>
<dbReference type="Gene3D" id="3.40.50.1820">
    <property type="entry name" value="alpha/beta hydrolase"/>
    <property type="match status" value="1"/>
</dbReference>
<proteinExistence type="predicted"/>
<feature type="signal peptide" evidence="3">
    <location>
        <begin position="1"/>
        <end position="19"/>
    </location>
</feature>
<dbReference type="InterPro" id="IPR051299">
    <property type="entry name" value="AB_hydrolase_lip/est"/>
</dbReference>
<dbReference type="CDD" id="cd00519">
    <property type="entry name" value="Lipase_3"/>
    <property type="match status" value="1"/>
</dbReference>
<dbReference type="EC" id="3.1.1.3" evidence="1"/>
<dbReference type="PANTHER" id="PTHR46640">
    <property type="entry name" value="TRIACYLGLYCEROL LIPASE, PUTATIVE (AFU_ORTHOLOGUE AFUA_6G06510)-RELATED"/>
    <property type="match status" value="1"/>
</dbReference>
<dbReference type="PANTHER" id="PTHR46640:SF3">
    <property type="entry name" value="LIPASE LIH1-RELATED"/>
    <property type="match status" value="1"/>
</dbReference>
<dbReference type="OrthoDB" id="406844at2759"/>
<reference evidence="5" key="1">
    <citation type="submission" date="2023-04" db="EMBL/GenBank/DDBJ databases">
        <title>Ambrosiozyma monospora NBRC 1965.</title>
        <authorList>
            <person name="Ichikawa N."/>
            <person name="Sato H."/>
            <person name="Tonouchi N."/>
        </authorList>
    </citation>
    <scope>NUCLEOTIDE SEQUENCE</scope>
    <source>
        <strain evidence="5">NBRC 1965</strain>
    </source>
</reference>
<feature type="chain" id="PRO_5040724496" description="triacylglycerol lipase" evidence="3">
    <location>
        <begin position="20"/>
        <end position="234"/>
    </location>
</feature>
<organism evidence="5 6">
    <name type="scientific">Ambrosiozyma monospora</name>
    <name type="common">Yeast</name>
    <name type="synonym">Endomycopsis monosporus</name>
    <dbReference type="NCBI Taxonomy" id="43982"/>
    <lineage>
        <taxon>Eukaryota</taxon>
        <taxon>Fungi</taxon>
        <taxon>Dikarya</taxon>
        <taxon>Ascomycota</taxon>
        <taxon>Saccharomycotina</taxon>
        <taxon>Pichiomycetes</taxon>
        <taxon>Pichiales</taxon>
        <taxon>Pichiaceae</taxon>
        <taxon>Ambrosiozyma</taxon>
    </lineage>
</organism>
<dbReference type="GO" id="GO:0006629">
    <property type="term" value="P:lipid metabolic process"/>
    <property type="evidence" value="ECO:0007669"/>
    <property type="project" value="InterPro"/>
</dbReference>
<evidence type="ECO:0000256" key="3">
    <source>
        <dbReference type="SAM" id="SignalP"/>
    </source>
</evidence>
<evidence type="ECO:0000256" key="2">
    <source>
        <dbReference type="ARBA" id="ARBA00022801"/>
    </source>
</evidence>
<sequence>MVSSSLLFSFTFLIVSVHAIPFLNETTELLDIDEDPFEPDTPDVLPSFTYSYTKSDLPGYISYYSQLSSLTYCVSKGRLTEEGGPLSELCTTEFCQASKSIHLLKIVRADVTALILEDEENQELIVAFKGTTSHEEWMMNINYKLVDHTPFVVEDEMNVKKFGCVKPQAHRGFKKGYASFHNTDAPQFIIDFMNEHSSYRLIICGHSLGGAMAQFAGLEFYLAGLSPTIFTCYQ</sequence>
<keyword evidence="6" id="KW-1185">Reference proteome</keyword>